<accession>A0ABS6MEH7</accession>
<gene>
    <name evidence="2" type="ORF">KTN04_14925</name>
</gene>
<organism evidence="2 3">
    <name type="scientific">Marinobacterium weihaiense</name>
    <dbReference type="NCBI Taxonomy" id="2851016"/>
    <lineage>
        <taxon>Bacteria</taxon>
        <taxon>Pseudomonadati</taxon>
        <taxon>Pseudomonadota</taxon>
        <taxon>Gammaproteobacteria</taxon>
        <taxon>Oceanospirillales</taxon>
        <taxon>Oceanospirillaceae</taxon>
        <taxon>Marinobacterium</taxon>
    </lineage>
</organism>
<dbReference type="PANTHER" id="PTHR43798:SF33">
    <property type="entry name" value="HYDROLASE, PUTATIVE (AFU_ORTHOLOGUE AFUA_2G14860)-RELATED"/>
    <property type="match status" value="1"/>
</dbReference>
<keyword evidence="3" id="KW-1185">Reference proteome</keyword>
<dbReference type="GO" id="GO:0016787">
    <property type="term" value="F:hydrolase activity"/>
    <property type="evidence" value="ECO:0007669"/>
    <property type="project" value="UniProtKB-KW"/>
</dbReference>
<evidence type="ECO:0000259" key="1">
    <source>
        <dbReference type="Pfam" id="PF12146"/>
    </source>
</evidence>
<proteinExistence type="predicted"/>
<evidence type="ECO:0000313" key="2">
    <source>
        <dbReference type="EMBL" id="MBV0934630.1"/>
    </source>
</evidence>
<dbReference type="EMBL" id="JAHQZT010000030">
    <property type="protein sequence ID" value="MBV0934630.1"/>
    <property type="molecule type" value="Genomic_DNA"/>
</dbReference>
<name>A0ABS6MEH7_9GAMM</name>
<evidence type="ECO:0000313" key="3">
    <source>
        <dbReference type="Proteomes" id="UP000755551"/>
    </source>
</evidence>
<dbReference type="Pfam" id="PF12146">
    <property type="entry name" value="Hydrolase_4"/>
    <property type="match status" value="1"/>
</dbReference>
<comment type="caution">
    <text evidence="2">The sequence shown here is derived from an EMBL/GenBank/DDBJ whole genome shotgun (WGS) entry which is preliminary data.</text>
</comment>
<dbReference type="InterPro" id="IPR050266">
    <property type="entry name" value="AB_hydrolase_sf"/>
</dbReference>
<dbReference type="PANTHER" id="PTHR43798">
    <property type="entry name" value="MONOACYLGLYCEROL LIPASE"/>
    <property type="match status" value="1"/>
</dbReference>
<keyword evidence="2" id="KW-0378">Hydrolase</keyword>
<sequence>MNAQMEKDVNSNRQRLRHKLGIEACLQRREVVPVGELPVHTEYYHYADTAPLVLFLPGIGTYSELYAELLDGLSASGCNVVGVDLRGHGYSGGSRGLYTVDQVVADCRQVIDHYRARVSGPVYLYGYSIGALLAVAMAEQDERVRGVVCGTLLVPEVAPDFLHQLGWSWVWGSALMLPGLRLPMQSFIDYERLLAGHPAGEEINADERIVFDYPLQTLSSLFTHRLGVLYRRYGFEGLILHGTEDEVLPLSYSQRVVEALAHPFRLQAIAGEGHMLPWDNPALLIRHLSDWLGLAVTKA</sequence>
<dbReference type="InterPro" id="IPR022742">
    <property type="entry name" value="Hydrolase_4"/>
</dbReference>
<protein>
    <submittedName>
        <fullName evidence="2">Alpha/beta hydrolase</fullName>
    </submittedName>
</protein>
<reference evidence="2 3" key="1">
    <citation type="submission" date="2021-06" db="EMBL/GenBank/DDBJ databases">
        <title>Bacterium isolated from marine sediment.</title>
        <authorList>
            <person name="Zhu K.-L."/>
            <person name="Du Z.-J."/>
            <person name="Liang Q.-Y."/>
        </authorList>
    </citation>
    <scope>NUCLEOTIDE SEQUENCE [LARGE SCALE GENOMIC DNA]</scope>
    <source>
        <strain evidence="2 3">A346</strain>
    </source>
</reference>
<dbReference type="Proteomes" id="UP000755551">
    <property type="component" value="Unassembled WGS sequence"/>
</dbReference>
<feature type="domain" description="Serine aminopeptidase S33" evidence="1">
    <location>
        <begin position="51"/>
        <end position="277"/>
    </location>
</feature>